<feature type="compositionally biased region" description="Basic residues" evidence="3">
    <location>
        <begin position="273"/>
        <end position="285"/>
    </location>
</feature>
<feature type="coiled-coil region" evidence="2">
    <location>
        <begin position="71"/>
        <end position="123"/>
    </location>
</feature>
<proteinExistence type="inferred from homology"/>
<dbReference type="SUPFAM" id="SSF49842">
    <property type="entry name" value="TNF-like"/>
    <property type="match status" value="1"/>
</dbReference>
<gene>
    <name evidence="6" type="ORF">BEMITA_LOCUS9578</name>
</gene>
<feature type="transmembrane region" description="Helical" evidence="4">
    <location>
        <begin position="43"/>
        <end position="65"/>
    </location>
</feature>
<evidence type="ECO:0000256" key="2">
    <source>
        <dbReference type="SAM" id="Coils"/>
    </source>
</evidence>
<dbReference type="GO" id="GO:0006955">
    <property type="term" value="P:immune response"/>
    <property type="evidence" value="ECO:0007669"/>
    <property type="project" value="InterPro"/>
</dbReference>
<feature type="domain" description="THD" evidence="5">
    <location>
        <begin position="306"/>
        <end position="398"/>
    </location>
</feature>
<dbReference type="Proteomes" id="UP001152759">
    <property type="component" value="Chromosome 5"/>
</dbReference>
<dbReference type="GO" id="GO:0005164">
    <property type="term" value="F:tumor necrosis factor receptor binding"/>
    <property type="evidence" value="ECO:0007669"/>
    <property type="project" value="InterPro"/>
</dbReference>
<dbReference type="Pfam" id="PF00229">
    <property type="entry name" value="TNF"/>
    <property type="match status" value="1"/>
</dbReference>
<evidence type="ECO:0000313" key="6">
    <source>
        <dbReference type="EMBL" id="CAH0390894.1"/>
    </source>
</evidence>
<organism evidence="6 7">
    <name type="scientific">Bemisia tabaci</name>
    <name type="common">Sweetpotato whitefly</name>
    <name type="synonym">Aleurodes tabaci</name>
    <dbReference type="NCBI Taxonomy" id="7038"/>
    <lineage>
        <taxon>Eukaryota</taxon>
        <taxon>Metazoa</taxon>
        <taxon>Ecdysozoa</taxon>
        <taxon>Arthropoda</taxon>
        <taxon>Hexapoda</taxon>
        <taxon>Insecta</taxon>
        <taxon>Pterygota</taxon>
        <taxon>Neoptera</taxon>
        <taxon>Paraneoptera</taxon>
        <taxon>Hemiptera</taxon>
        <taxon>Sternorrhyncha</taxon>
        <taxon>Aleyrodoidea</taxon>
        <taxon>Aleyrodidae</taxon>
        <taxon>Aleyrodinae</taxon>
        <taxon>Bemisia</taxon>
    </lineage>
</organism>
<accession>A0A9P0AFV3</accession>
<protein>
    <recommendedName>
        <fullName evidence="5">THD domain-containing protein</fullName>
    </recommendedName>
</protein>
<feature type="compositionally biased region" description="Basic and acidic residues" evidence="3">
    <location>
        <begin position="227"/>
        <end position="247"/>
    </location>
</feature>
<dbReference type="GO" id="GO:0016020">
    <property type="term" value="C:membrane"/>
    <property type="evidence" value="ECO:0007669"/>
    <property type="project" value="InterPro"/>
</dbReference>
<dbReference type="PROSITE" id="PS50049">
    <property type="entry name" value="THD_2"/>
    <property type="match status" value="1"/>
</dbReference>
<keyword evidence="7" id="KW-1185">Reference proteome</keyword>
<dbReference type="PROSITE" id="PS00251">
    <property type="entry name" value="THD_1"/>
    <property type="match status" value="1"/>
</dbReference>
<feature type="region of interest" description="Disordered" evidence="3">
    <location>
        <begin position="175"/>
        <end position="212"/>
    </location>
</feature>
<dbReference type="Gene3D" id="2.60.120.40">
    <property type="match status" value="1"/>
</dbReference>
<keyword evidence="4" id="KW-0472">Membrane</keyword>
<evidence type="ECO:0000313" key="7">
    <source>
        <dbReference type="Proteomes" id="UP001152759"/>
    </source>
</evidence>
<evidence type="ECO:0000256" key="4">
    <source>
        <dbReference type="SAM" id="Phobius"/>
    </source>
</evidence>
<name>A0A9P0AFV3_BEMTA</name>
<sequence length="398" mass="45689">MPDNETLYYNVIDAARRPGPFPVRAIPVPVAPLKKRKTTFREFLLTIVILLTCIASLGICAQLYWDAYLPVQRLTHDVRKLSEELRRAQQRSEEKIAALRSEIQRLSNNNKEEEIDAESEEVDHSLPIVEEDSNYNDPVDYEIEEVENTTQNDQRIQFPEQLLPNFPPKTHRIVEVEELSNERRRRSAQSTMSKTEKRSLTGNKMDSACENKDCDDSEMVTKMKLAKKQELDDGKLTSDDSKGDEMMLHNSNEQENSTHENSEQSMSPPVKFTKSKKEKAGKRKPKAEIEDEELQEEPPKVDESVLAAHFGGQTSKYIHGRHGHYLGNGHLYHPGGVFRDWEPSPWVRSLSMDKHFHLKDNGTLMVTKPGLYFVYAQVNYSKQPICFIPSLPPKLNTL</sequence>
<reference evidence="6" key="1">
    <citation type="submission" date="2021-12" db="EMBL/GenBank/DDBJ databases">
        <authorList>
            <person name="King R."/>
        </authorList>
    </citation>
    <scope>NUCLEOTIDE SEQUENCE</scope>
</reference>
<dbReference type="EMBL" id="OU963866">
    <property type="protein sequence ID" value="CAH0390894.1"/>
    <property type="molecule type" value="Genomic_DNA"/>
</dbReference>
<evidence type="ECO:0000256" key="1">
    <source>
        <dbReference type="ARBA" id="ARBA00008670"/>
    </source>
</evidence>
<keyword evidence="4" id="KW-1133">Transmembrane helix</keyword>
<evidence type="ECO:0000259" key="5">
    <source>
        <dbReference type="PROSITE" id="PS50049"/>
    </source>
</evidence>
<feature type="region of interest" description="Disordered" evidence="3">
    <location>
        <begin position="225"/>
        <end position="300"/>
    </location>
</feature>
<keyword evidence="4" id="KW-0812">Transmembrane</keyword>
<keyword evidence="2" id="KW-0175">Coiled coil</keyword>
<dbReference type="InterPro" id="IPR006052">
    <property type="entry name" value="TNF_dom"/>
</dbReference>
<comment type="similarity">
    <text evidence="1">Belongs to the tumor necrosis factor family.</text>
</comment>
<evidence type="ECO:0000256" key="3">
    <source>
        <dbReference type="SAM" id="MobiDB-lite"/>
    </source>
</evidence>
<dbReference type="AlphaFoldDB" id="A0A9P0AFV3"/>
<dbReference type="InterPro" id="IPR008983">
    <property type="entry name" value="Tumour_necrosis_fac-like_dom"/>
</dbReference>
<dbReference type="InterPro" id="IPR021184">
    <property type="entry name" value="TNF_CS"/>
</dbReference>